<sequence>MVETEHLQRRFIMCVSVAFTAGCTFSDVAEATKAASNAQLSASENCVSVLFTAGCSFKSIEEAQAAAQPHLDAMAEAAGNCGKVMFTAVCSV</sequence>
<dbReference type="Proteomes" id="UP000050471">
    <property type="component" value="Unassembled WGS sequence"/>
</dbReference>
<gene>
    <name evidence="1" type="ORF">AKJ29_12225</name>
</gene>
<protein>
    <submittedName>
        <fullName evidence="1">Uncharacterized protein</fullName>
    </submittedName>
</protein>
<organism evidence="1 2">
    <name type="scientific">Aliiroseovarius crassostreae</name>
    <dbReference type="NCBI Taxonomy" id="154981"/>
    <lineage>
        <taxon>Bacteria</taxon>
        <taxon>Pseudomonadati</taxon>
        <taxon>Pseudomonadota</taxon>
        <taxon>Alphaproteobacteria</taxon>
        <taxon>Rhodobacterales</taxon>
        <taxon>Paracoccaceae</taxon>
        <taxon>Aliiroseovarius</taxon>
    </lineage>
</organism>
<dbReference type="EMBL" id="LKBA01000006">
    <property type="protein sequence ID" value="KPN63423.1"/>
    <property type="molecule type" value="Genomic_DNA"/>
</dbReference>
<name>A0A0P7KMS4_9RHOB</name>
<dbReference type="AlphaFoldDB" id="A0A0P7KMS4"/>
<evidence type="ECO:0000313" key="1">
    <source>
        <dbReference type="EMBL" id="KPN63423.1"/>
    </source>
</evidence>
<keyword evidence="2" id="KW-1185">Reference proteome</keyword>
<dbReference type="STRING" id="154981.AKJ29_12225"/>
<dbReference type="OrthoDB" id="7861883at2"/>
<comment type="caution">
    <text evidence="1">The sequence shown here is derived from an EMBL/GenBank/DDBJ whole genome shotgun (WGS) entry which is preliminary data.</text>
</comment>
<accession>A0A0P7KMS4</accession>
<proteinExistence type="predicted"/>
<evidence type="ECO:0000313" key="2">
    <source>
        <dbReference type="Proteomes" id="UP000050471"/>
    </source>
</evidence>
<reference evidence="1 2" key="1">
    <citation type="submission" date="2015-09" db="EMBL/GenBank/DDBJ databases">
        <title>Draft genome sequence of Aliiroseovarius crassostreae CV919-312TSm, the causative agent of Roseovarius Oyster Disease (formerly Juvenile Oyster Disease).</title>
        <authorList>
            <person name="Kessner L."/>
            <person name="Spinard E."/>
            <person name="Nelson D."/>
        </authorList>
    </citation>
    <scope>NUCLEOTIDE SEQUENCE [LARGE SCALE GENOMIC DNA]</scope>
    <source>
        <strain evidence="1 2">CV919-312</strain>
    </source>
</reference>
<dbReference type="RefSeq" id="WP_055189756.1">
    <property type="nucleotide sequence ID" value="NZ_LKBA01000006.1"/>
</dbReference>